<gene>
    <name evidence="1" type="ORF">L6452_07810</name>
</gene>
<dbReference type="Proteomes" id="UP001055879">
    <property type="component" value="Linkage Group LG02"/>
</dbReference>
<name>A0ACB9EM23_ARCLA</name>
<proteinExistence type="predicted"/>
<accession>A0ACB9EM23</accession>
<reference evidence="2" key="1">
    <citation type="journal article" date="2022" name="Mol. Ecol. Resour.">
        <title>The genomes of chicory, endive, great burdock and yacon provide insights into Asteraceae palaeo-polyploidization history and plant inulin production.</title>
        <authorList>
            <person name="Fan W."/>
            <person name="Wang S."/>
            <person name="Wang H."/>
            <person name="Wang A."/>
            <person name="Jiang F."/>
            <person name="Liu H."/>
            <person name="Zhao H."/>
            <person name="Xu D."/>
            <person name="Zhang Y."/>
        </authorList>
    </citation>
    <scope>NUCLEOTIDE SEQUENCE [LARGE SCALE GENOMIC DNA]</scope>
    <source>
        <strain evidence="2">cv. Niubang</strain>
    </source>
</reference>
<comment type="caution">
    <text evidence="1">The sequence shown here is derived from an EMBL/GenBank/DDBJ whole genome shotgun (WGS) entry which is preliminary data.</text>
</comment>
<protein>
    <submittedName>
        <fullName evidence="1">Uncharacterized protein</fullName>
    </submittedName>
</protein>
<sequence length="1084" mass="121003">MAPSDFCKIDNDSLRFFKTDDDEVSLSIPPKPKLVTKLGFSGYSRSNYSRTASNLDILNMNSHDEKSIVSVDADMIIGGRRAQGNNVAPELNSKRSTIKIDSLYIKLEIDKEKGDVQKCRHFSIRGYVAEMREKGRSNLLPFTQQLPPIDVPHFRYWYCQRCLQNCGTANTSHETALASVCDPCTVRPCAKPNPQQDCDGKVVLPFGEGTSGLKPVDNGNDDKSILAALGSAEGQSSQEFPAKAAVRQEPTKFRSIDTNAAAEANLNAGVSDEKESSGLREYKETITTLVDQQNDCSNGPPRRKARKVRLLKELLSGNAKNLQQKKENSALRLVPRASSPPAASPQVKRKMLHDQDQRSVDITTPVHVGKKAKACKGNAVAKTSVVDRCRDPGAGERSSQDTNKYQWHKHGTQRSSIHDHKVGSDPVTAWRSIFSDMGRADDQVGASRPTYDISKGRGTEPDSNLMAPPPQLDKNFNASKKMLRSPLKSRHFGEDSRKINVGGPRAKESQSETELGLGLSLIYDPQPQVRPLPSILNRAPSQDHSRKTGFFMGESSIAHRIPSDLNSNEGYVHDVNNRHAPRTAFLQEQRPYTQLSYGGCSGHQKLDFSDSYKRNTEVRLYSDVMRPHNHERQENMFSIGGSDEREIVELMAKNQYERSLCEARSHHHPPGGSNNNWMIPNTSGFPKVGMNEVMPSLHQEYLSMIRPSSSIPTTFMMPTSESMGPTTTRNPAAGFFHQEQVSSFFDVFSQCQKQPSSGIWISNSGAQRRHDPCYHHHASKDNNKIPDAHLYTTTNMNVLEAFSPYRNGTSVPFGQEYAKCLNRDKGKSIMDLDLNVVAPNVVEEQNNLGPLDLTSREYHNPYCPKEQRIEPNPKHVSSLDSSYSNEAIPAMQLLSLMDAGKSNHPLTDSKKFAKPLSPCYNRCSSTMAEKMNPVANSGFRYSGVQNPIGSSRNFLSTHESSSLPSGSFRTGQDVKLHFVNDHQVYHKPQEKPRSTYSDSISHGCRPEHAIQDRNERAQRAFEPRIDPPRTTICTINRNPADFSTPGPENEYMIHFEDLKFRGESSYKRKAASENPNGPKRQKRT</sequence>
<reference evidence="1 2" key="2">
    <citation type="journal article" date="2022" name="Mol. Ecol. Resour.">
        <title>The genomes of chicory, endive, great burdock and yacon provide insights into Asteraceae paleo-polyploidization history and plant inulin production.</title>
        <authorList>
            <person name="Fan W."/>
            <person name="Wang S."/>
            <person name="Wang H."/>
            <person name="Wang A."/>
            <person name="Jiang F."/>
            <person name="Liu H."/>
            <person name="Zhao H."/>
            <person name="Xu D."/>
            <person name="Zhang Y."/>
        </authorList>
    </citation>
    <scope>NUCLEOTIDE SEQUENCE [LARGE SCALE GENOMIC DNA]</scope>
    <source>
        <strain evidence="2">cv. Niubang</strain>
    </source>
</reference>
<evidence type="ECO:0000313" key="2">
    <source>
        <dbReference type="Proteomes" id="UP001055879"/>
    </source>
</evidence>
<dbReference type="EMBL" id="CM042048">
    <property type="protein sequence ID" value="KAI3759766.1"/>
    <property type="molecule type" value="Genomic_DNA"/>
</dbReference>
<evidence type="ECO:0000313" key="1">
    <source>
        <dbReference type="EMBL" id="KAI3759766.1"/>
    </source>
</evidence>
<keyword evidence="2" id="KW-1185">Reference proteome</keyword>
<organism evidence="1 2">
    <name type="scientific">Arctium lappa</name>
    <name type="common">Greater burdock</name>
    <name type="synonym">Lappa major</name>
    <dbReference type="NCBI Taxonomy" id="4217"/>
    <lineage>
        <taxon>Eukaryota</taxon>
        <taxon>Viridiplantae</taxon>
        <taxon>Streptophyta</taxon>
        <taxon>Embryophyta</taxon>
        <taxon>Tracheophyta</taxon>
        <taxon>Spermatophyta</taxon>
        <taxon>Magnoliopsida</taxon>
        <taxon>eudicotyledons</taxon>
        <taxon>Gunneridae</taxon>
        <taxon>Pentapetalae</taxon>
        <taxon>asterids</taxon>
        <taxon>campanulids</taxon>
        <taxon>Asterales</taxon>
        <taxon>Asteraceae</taxon>
        <taxon>Carduoideae</taxon>
        <taxon>Cardueae</taxon>
        <taxon>Arctiinae</taxon>
        <taxon>Arctium</taxon>
    </lineage>
</organism>